<protein>
    <submittedName>
        <fullName evidence="1">Uncharacterized protein</fullName>
    </submittedName>
</protein>
<accession>L7CEL1</accession>
<gene>
    <name evidence="1" type="ORF">RBSWK_04035</name>
</gene>
<sequence length="138" mass="15746">MTNIDEPWVGRGGLENAFGQWLPFRSSSVNPAVVELESTLTQPSSLNILPTPLALSPNAAILDPQPSPGHCVLCHWFRNLDRRWVRVFSVGQPFFDSRLGTYYLLRWGSRIRWTPACLLHRITRVLGWLPDMDVLHIQ</sequence>
<dbReference type="EMBL" id="AMWG01000116">
    <property type="protein sequence ID" value="ELP32037.1"/>
    <property type="molecule type" value="Genomic_DNA"/>
</dbReference>
<evidence type="ECO:0000313" key="2">
    <source>
        <dbReference type="Proteomes" id="UP000010959"/>
    </source>
</evidence>
<proteinExistence type="predicted"/>
<name>L7CEL1_RHOBT</name>
<dbReference type="AlphaFoldDB" id="L7CEL1"/>
<evidence type="ECO:0000313" key="1">
    <source>
        <dbReference type="EMBL" id="ELP32037.1"/>
    </source>
</evidence>
<dbReference type="Proteomes" id="UP000010959">
    <property type="component" value="Unassembled WGS sequence"/>
</dbReference>
<reference evidence="1 2" key="1">
    <citation type="journal article" date="2013" name="Mar. Genomics">
        <title>Expression of sulfatases in Rhodopirellula baltica and the diversity of sulfatases in the genus Rhodopirellula.</title>
        <authorList>
            <person name="Wegner C.E."/>
            <person name="Richter-Heitmann T."/>
            <person name="Klindworth A."/>
            <person name="Klockow C."/>
            <person name="Richter M."/>
            <person name="Achstetter T."/>
            <person name="Glockner F.O."/>
            <person name="Harder J."/>
        </authorList>
    </citation>
    <scope>NUCLEOTIDE SEQUENCE [LARGE SCALE GENOMIC DNA]</scope>
    <source>
        <strain evidence="1 2">SWK14</strain>
    </source>
</reference>
<organism evidence="1 2">
    <name type="scientific">Rhodopirellula baltica SWK14</name>
    <dbReference type="NCBI Taxonomy" id="993516"/>
    <lineage>
        <taxon>Bacteria</taxon>
        <taxon>Pseudomonadati</taxon>
        <taxon>Planctomycetota</taxon>
        <taxon>Planctomycetia</taxon>
        <taxon>Pirellulales</taxon>
        <taxon>Pirellulaceae</taxon>
        <taxon>Rhodopirellula</taxon>
    </lineage>
</organism>
<comment type="caution">
    <text evidence="1">The sequence shown here is derived from an EMBL/GenBank/DDBJ whole genome shotgun (WGS) entry which is preliminary data.</text>
</comment>